<protein>
    <submittedName>
        <fullName evidence="2">Uncharacterized protein</fullName>
    </submittedName>
</protein>
<proteinExistence type="predicted"/>
<feature type="region of interest" description="Disordered" evidence="1">
    <location>
        <begin position="50"/>
        <end position="78"/>
    </location>
</feature>
<accession>A0A921JY26</accession>
<dbReference type="Proteomes" id="UP000776650">
    <property type="component" value="Unassembled WGS sequence"/>
</dbReference>
<dbReference type="EMBL" id="DYXM01000112">
    <property type="protein sequence ID" value="HJE90572.1"/>
    <property type="molecule type" value="Genomic_DNA"/>
</dbReference>
<evidence type="ECO:0000313" key="2">
    <source>
        <dbReference type="EMBL" id="HJE90572.1"/>
    </source>
</evidence>
<reference evidence="2" key="1">
    <citation type="journal article" date="2021" name="PeerJ">
        <title>Extensive microbial diversity within the chicken gut microbiome revealed by metagenomics and culture.</title>
        <authorList>
            <person name="Gilroy R."/>
            <person name="Ravi A."/>
            <person name="Getino M."/>
            <person name="Pursley I."/>
            <person name="Horton D.L."/>
            <person name="Alikhan N.F."/>
            <person name="Baker D."/>
            <person name="Gharbi K."/>
            <person name="Hall N."/>
            <person name="Watson M."/>
            <person name="Adriaenssens E.M."/>
            <person name="Foster-Nyarko E."/>
            <person name="Jarju S."/>
            <person name="Secka A."/>
            <person name="Antonio M."/>
            <person name="Oren A."/>
            <person name="Chaudhuri R.R."/>
            <person name="La Ragione R."/>
            <person name="Hildebrand F."/>
            <person name="Pallen M.J."/>
        </authorList>
    </citation>
    <scope>NUCLEOTIDE SEQUENCE</scope>
    <source>
        <strain evidence="2">ChiGjej1B1-18357</strain>
    </source>
</reference>
<organism evidence="2 3">
    <name type="scientific">Dietzia timorensis</name>
    <dbReference type="NCBI Taxonomy" id="499555"/>
    <lineage>
        <taxon>Bacteria</taxon>
        <taxon>Bacillati</taxon>
        <taxon>Actinomycetota</taxon>
        <taxon>Actinomycetes</taxon>
        <taxon>Mycobacteriales</taxon>
        <taxon>Dietziaceae</taxon>
        <taxon>Dietzia</taxon>
    </lineage>
</organism>
<reference evidence="2" key="2">
    <citation type="submission" date="2021-09" db="EMBL/GenBank/DDBJ databases">
        <authorList>
            <person name="Gilroy R."/>
        </authorList>
    </citation>
    <scope>NUCLEOTIDE SEQUENCE</scope>
    <source>
        <strain evidence="2">ChiGjej1B1-18357</strain>
    </source>
</reference>
<evidence type="ECO:0000313" key="3">
    <source>
        <dbReference type="Proteomes" id="UP000776650"/>
    </source>
</evidence>
<evidence type="ECO:0000256" key="1">
    <source>
        <dbReference type="SAM" id="MobiDB-lite"/>
    </source>
</evidence>
<comment type="caution">
    <text evidence="2">The sequence shown here is derived from an EMBL/GenBank/DDBJ whole genome shotgun (WGS) entry which is preliminary data.</text>
</comment>
<dbReference type="AlphaFoldDB" id="A0A921JY26"/>
<sequence length="78" mass="9108">MFWVIVFLVVVAIAATYVIIRMRDAARAEKALRRPAAPDDDQEFLREVQDKLLRDERESGEHPEHPERPERPEDGPTR</sequence>
<name>A0A921JY26_9ACTN</name>
<gene>
    <name evidence="2" type="ORF">K8V11_06150</name>
</gene>
<dbReference type="RefSeq" id="WP_303911716.1">
    <property type="nucleotide sequence ID" value="NZ_DYXM01000112.1"/>
</dbReference>